<dbReference type="InterPro" id="IPR005312">
    <property type="entry name" value="DUF1759"/>
</dbReference>
<reference evidence="2" key="1">
    <citation type="submission" date="2021-05" db="EMBL/GenBank/DDBJ databases">
        <authorList>
            <person name="Alioto T."/>
            <person name="Alioto T."/>
            <person name="Gomez Garrido J."/>
        </authorList>
    </citation>
    <scope>NUCLEOTIDE SEQUENCE</scope>
</reference>
<sequence length="487" mass="54537">MINQPGTVHQPFLGVGVHDHHSQDDERKPLKFEVNSDTSGCGSSVSSEYLQARIRLLEERRKFRLNYARQEEEYFKQKLQLLAQLEEIDSDVNKFSSKYEIRNYAQGNVTHWLGGENNDSRQANPMTSPSTLFPEDERSRSSSSSCSALTRSSAERKVPQHHSIGVTTSSAEPNLVADEPVPQHNQTQQQGVDGSFVYVYGSSNGSGQSSSNLAWPGLSPSQLAARQVIPSELPSFAGHPQDWPLFSSAFRTSTQACGFSDVENLVRLQRCLLGPALECVKSRLLLPVFVPSIMKTLERFFGRPELIINSLLGNLEFVAVPKSEDLGSIIRFGIAVQNLVDHVVMLNEQNHLRNPLLLSELVSKLPASFQLKWSTFKMSRANVDLNTFNDFMSSLVDLAIDVTSITDIFDLGSDRLTKSCYLCKDSGHEIALCEKFRGLNVDSRWKVVRLNRLCKICFMNHGQNKCTSNQECKIQGCRSRHNSLLHN</sequence>
<organism evidence="2">
    <name type="scientific">Culex pipiens</name>
    <name type="common">House mosquito</name>
    <dbReference type="NCBI Taxonomy" id="7175"/>
    <lineage>
        <taxon>Eukaryota</taxon>
        <taxon>Metazoa</taxon>
        <taxon>Ecdysozoa</taxon>
        <taxon>Arthropoda</taxon>
        <taxon>Hexapoda</taxon>
        <taxon>Insecta</taxon>
        <taxon>Pterygota</taxon>
        <taxon>Neoptera</taxon>
        <taxon>Endopterygota</taxon>
        <taxon>Diptera</taxon>
        <taxon>Nematocera</taxon>
        <taxon>Culicoidea</taxon>
        <taxon>Culicidae</taxon>
        <taxon>Culicinae</taxon>
        <taxon>Culicini</taxon>
        <taxon>Culex</taxon>
        <taxon>Culex</taxon>
    </lineage>
</organism>
<dbReference type="AlphaFoldDB" id="A0A8D8AV82"/>
<evidence type="ECO:0000313" key="2">
    <source>
        <dbReference type="EMBL" id="CAG6462829.1"/>
    </source>
</evidence>
<feature type="compositionally biased region" description="Low complexity" evidence="1">
    <location>
        <begin position="141"/>
        <end position="152"/>
    </location>
</feature>
<feature type="region of interest" description="Disordered" evidence="1">
    <location>
        <begin position="112"/>
        <end position="189"/>
    </location>
</feature>
<name>A0A8D8AV82_CULPI</name>
<accession>A0A8D8AV82</accession>
<evidence type="ECO:0000256" key="1">
    <source>
        <dbReference type="SAM" id="MobiDB-lite"/>
    </source>
</evidence>
<protein>
    <submittedName>
        <fullName evidence="2">(northern house mosquito) hypothetical protein</fullName>
    </submittedName>
</protein>
<proteinExistence type="predicted"/>
<feature type="compositionally biased region" description="Polar residues" evidence="1">
    <location>
        <begin position="120"/>
        <end position="131"/>
    </location>
</feature>
<dbReference type="PANTHER" id="PTHR47331:SF4">
    <property type="entry name" value="PEPTIDASE S1 DOMAIN-CONTAINING PROTEIN"/>
    <property type="match status" value="1"/>
</dbReference>
<dbReference type="PANTHER" id="PTHR47331">
    <property type="entry name" value="PHD-TYPE DOMAIN-CONTAINING PROTEIN"/>
    <property type="match status" value="1"/>
</dbReference>
<dbReference type="Pfam" id="PF03564">
    <property type="entry name" value="DUF1759"/>
    <property type="match status" value="1"/>
</dbReference>
<dbReference type="EMBL" id="HBUE01046420">
    <property type="protein sequence ID" value="CAG6462829.1"/>
    <property type="molecule type" value="Transcribed_RNA"/>
</dbReference>